<dbReference type="Proteomes" id="UP000250174">
    <property type="component" value="Unassembled WGS sequence"/>
</dbReference>
<name>A0AAX1Q8D8_9BACI</name>
<dbReference type="RefSeq" id="WP_111924544.1">
    <property type="nucleotide sequence ID" value="NZ_LVYK01000020.1"/>
</dbReference>
<sequence length="65" mass="7779">MCQLCKGVGVVHHNQEGIYEISSCPNCESQGMNDKHYLNIDLYLQRQRLKQFMEQWEQQDVRKYS</sequence>
<proteinExistence type="predicted"/>
<gene>
    <name evidence="1" type="ORF">A3864_11575</name>
</gene>
<evidence type="ECO:0000313" key="2">
    <source>
        <dbReference type="Proteomes" id="UP000250174"/>
    </source>
</evidence>
<organism evidence="1 2">
    <name type="scientific">Priestia endophytica</name>
    <dbReference type="NCBI Taxonomy" id="135735"/>
    <lineage>
        <taxon>Bacteria</taxon>
        <taxon>Bacillati</taxon>
        <taxon>Bacillota</taxon>
        <taxon>Bacilli</taxon>
        <taxon>Bacillales</taxon>
        <taxon>Bacillaceae</taxon>
        <taxon>Priestia</taxon>
    </lineage>
</organism>
<dbReference type="AlphaFoldDB" id="A0AAX1Q8D8"/>
<comment type="caution">
    <text evidence="1">The sequence shown here is derived from an EMBL/GenBank/DDBJ whole genome shotgun (WGS) entry which is preliminary data.</text>
</comment>
<evidence type="ECO:0000313" key="1">
    <source>
        <dbReference type="EMBL" id="RAS77402.1"/>
    </source>
</evidence>
<accession>A0AAX1Q8D8</accession>
<dbReference type="EMBL" id="LVYK01000020">
    <property type="protein sequence ID" value="RAS77402.1"/>
    <property type="molecule type" value="Genomic_DNA"/>
</dbReference>
<reference evidence="1 2" key="1">
    <citation type="submission" date="2016-03" db="EMBL/GenBank/DDBJ databases">
        <title>Comparison of Bacillus endophyticus and B. anthracis characteristics using whole genome sequence analysis and microbiological techniques.</title>
        <authorList>
            <person name="Lekota K.E."/>
            <person name="Mafofo J."/>
            <person name="Rees J."/>
            <person name="Muchadeyi F.C."/>
            <person name="Madoroba E."/>
            <person name="Van Heerden H."/>
        </authorList>
    </citation>
    <scope>NUCLEOTIDE SEQUENCE [LARGE SCALE GENOMIC DNA]</scope>
    <source>
        <strain evidence="1 2">3631_10C</strain>
    </source>
</reference>
<protein>
    <submittedName>
        <fullName evidence="1">Uncharacterized protein</fullName>
    </submittedName>
</protein>